<evidence type="ECO:0000256" key="6">
    <source>
        <dbReference type="ARBA" id="ARBA00019218"/>
    </source>
</evidence>
<dbReference type="CDD" id="cd03805">
    <property type="entry name" value="GT4_ALG2-like"/>
    <property type="match status" value="1"/>
</dbReference>
<dbReference type="KEGG" id="slb:AWJ20_2865"/>
<comment type="catalytic activity">
    <reaction evidence="14 15">
        <text>an alpha-D-Man-(1-&gt;3)-beta-D-Man-(1-&gt;4)-beta-D-GlcNAc-(1-&gt;4)-alpha-D-GlcNAc-diphospho-di-trans,poly-cis-dolichol + GDP-alpha-D-mannose = an alpha-D-Man-(1-&gt;3)-[alpha-D-Man-(1-&gt;6)]-beta-D-Man-(1-&gt;4)-beta-D-GlcNAc-(1-&gt;4)-alpha-D-GlcNAc-diphospho-di-trans,poly-cis-dolichol + GDP + H(+)</text>
        <dbReference type="Rhea" id="RHEA:29519"/>
        <dbReference type="Rhea" id="RHEA-COMP:19513"/>
        <dbReference type="Rhea" id="RHEA-COMP:19515"/>
        <dbReference type="ChEBI" id="CHEBI:15378"/>
        <dbReference type="ChEBI" id="CHEBI:57527"/>
        <dbReference type="ChEBI" id="CHEBI:58189"/>
        <dbReference type="ChEBI" id="CHEBI:132510"/>
        <dbReference type="ChEBI" id="CHEBI:132511"/>
        <dbReference type="EC" id="2.4.1.257"/>
    </reaction>
    <physiologicalReaction direction="left-to-right" evidence="14 15">
        <dbReference type="Rhea" id="RHEA:29520"/>
    </physiologicalReaction>
</comment>
<feature type="domain" description="Glycosyl transferase family 1" evidence="16">
    <location>
        <begin position="208"/>
        <end position="392"/>
    </location>
</feature>
<dbReference type="Pfam" id="PF00534">
    <property type="entry name" value="Glycos_transf_1"/>
    <property type="match status" value="1"/>
</dbReference>
<dbReference type="SUPFAM" id="SSF53756">
    <property type="entry name" value="UDP-Glycosyltransferase/glycogen phosphorylase"/>
    <property type="match status" value="1"/>
</dbReference>
<evidence type="ECO:0000256" key="12">
    <source>
        <dbReference type="ARBA" id="ARBA00023136"/>
    </source>
</evidence>
<dbReference type="EC" id="2.4.1.132" evidence="5 15"/>
<comment type="catalytic activity">
    <reaction evidence="13 15">
        <text>a beta-D-Man-(1-&gt;4)-beta-D-GlcNAc-(1-&gt;4)-alpha-D-GlcNAc-diphospho-di-trans,poly-cis-dolichol + GDP-alpha-D-mannose = an alpha-D-Man-(1-&gt;3)-beta-D-Man-(1-&gt;4)-beta-D-GlcNAc-(1-&gt;4)-alpha-D-GlcNAc-diphospho-di-trans,poly-cis-dolichol + GDP + H(+)</text>
        <dbReference type="Rhea" id="RHEA:29515"/>
        <dbReference type="Rhea" id="RHEA-COMP:19511"/>
        <dbReference type="Rhea" id="RHEA-COMP:19513"/>
        <dbReference type="ChEBI" id="CHEBI:15378"/>
        <dbReference type="ChEBI" id="CHEBI:57527"/>
        <dbReference type="ChEBI" id="CHEBI:58189"/>
        <dbReference type="ChEBI" id="CHEBI:58472"/>
        <dbReference type="ChEBI" id="CHEBI:132510"/>
        <dbReference type="EC" id="2.4.1.132"/>
    </reaction>
    <physiologicalReaction direction="left-to-right" evidence="13 15">
        <dbReference type="Rhea" id="RHEA:29516"/>
    </physiologicalReaction>
</comment>
<evidence type="ECO:0000256" key="1">
    <source>
        <dbReference type="ARBA" id="ARBA00003142"/>
    </source>
</evidence>
<dbReference type="OrthoDB" id="448893at2759"/>
<dbReference type="InterPro" id="IPR027054">
    <property type="entry name" value="ALG2"/>
</dbReference>
<dbReference type="EMBL" id="CP014503">
    <property type="protein sequence ID" value="ANB15239.1"/>
    <property type="molecule type" value="Genomic_DNA"/>
</dbReference>
<evidence type="ECO:0000256" key="15">
    <source>
        <dbReference type="RuleBase" id="RU367136"/>
    </source>
</evidence>
<evidence type="ECO:0000256" key="11">
    <source>
        <dbReference type="ARBA" id="ARBA00022989"/>
    </source>
</evidence>
<feature type="transmembrane region" description="Helical" evidence="15">
    <location>
        <begin position="431"/>
        <end position="451"/>
    </location>
</feature>
<evidence type="ECO:0000256" key="14">
    <source>
        <dbReference type="ARBA" id="ARBA00045104"/>
    </source>
</evidence>
<dbReference type="AlphaFoldDB" id="A0A167FFL3"/>
<evidence type="ECO:0000256" key="4">
    <source>
        <dbReference type="ARBA" id="ARBA00011969"/>
    </source>
</evidence>
<dbReference type="GO" id="GO:0102704">
    <property type="term" value="F:GDP-Man:Man(2)GlcNAc(2)-PP-Dol alpha-1,6-mannosyltransferase activity"/>
    <property type="evidence" value="ECO:0007669"/>
    <property type="project" value="UniProtKB-UniRule"/>
</dbReference>
<dbReference type="GeneID" id="30034823"/>
<keyword evidence="8 15" id="KW-0808">Transferase</keyword>
<keyword evidence="19" id="KW-1185">Reference proteome</keyword>
<keyword evidence="12 15" id="KW-0472">Membrane</keyword>
<evidence type="ECO:0000259" key="17">
    <source>
        <dbReference type="Pfam" id="PF13439"/>
    </source>
</evidence>
<sequence>MKIAFIHPDLGIGGAERLVVDAAVGLQSLGHEVTIYTSYHDKNHSFDETNDGTLKVIVEGNKIVPPKIFGRLAILCASLRQLHLTRNLINSSVGNDYDVFIVDQLSICVPIIRFYLKGRILFYCHFPDQLLTQRKSTLKKLYRVPFDWLESWSTGIADVILVNSKFTRSVFQKTFSGVKRLPEVIYPSVDTEQSGKALDSQATATFSVNDDAKVILSINRFERKKNIELALRAFAIVARDEKSSVLYLAGGYDPRVDENIGYLKELQSLSDELGLSHTTIFPSDTPKKEKVSTRVVFLPSVASSLKTYLLKNAHLLLYTPSYEHFGIVPLEAMVNGTPVLATDTGGPLETVVNGVTGWNRPSDPTQWAKVIKYVVMVMSPEARELLSSAAKKRVKDHFSTAKMAKEFEYYAIASTKVKRQDIAHFGRFIDFARAILVVLIVVLIVSIFNFLGHK</sequence>
<dbReference type="UniPathway" id="UPA00378"/>
<evidence type="ECO:0000259" key="16">
    <source>
        <dbReference type="Pfam" id="PF00534"/>
    </source>
</evidence>
<comment type="subcellular location">
    <subcellularLocation>
        <location evidence="2 15">Endoplasmic reticulum membrane</location>
    </subcellularLocation>
</comment>
<evidence type="ECO:0000256" key="10">
    <source>
        <dbReference type="ARBA" id="ARBA00022824"/>
    </source>
</evidence>
<dbReference type="Proteomes" id="UP000189580">
    <property type="component" value="Chromosome b"/>
</dbReference>
<gene>
    <name evidence="18" type="primary">ALG2</name>
    <name evidence="18" type="ORF">AWJ20_2865</name>
</gene>
<evidence type="ECO:0000256" key="13">
    <source>
        <dbReference type="ARBA" id="ARBA00045103"/>
    </source>
</evidence>
<evidence type="ECO:0000256" key="5">
    <source>
        <dbReference type="ARBA" id="ARBA00012649"/>
    </source>
</evidence>
<dbReference type="PANTHER" id="PTHR45918">
    <property type="entry name" value="ALPHA-1,3/1,6-MANNOSYLTRANSFERASE ALG2"/>
    <property type="match status" value="1"/>
</dbReference>
<dbReference type="EC" id="2.4.1.257" evidence="4 15"/>
<evidence type="ECO:0000313" key="18">
    <source>
        <dbReference type="EMBL" id="ANB15239.1"/>
    </source>
</evidence>
<dbReference type="InterPro" id="IPR028098">
    <property type="entry name" value="Glyco_trans_4-like_N"/>
</dbReference>
<feature type="domain" description="Glycosyltransferase subfamily 4-like N-terminal" evidence="17">
    <location>
        <begin position="12"/>
        <end position="193"/>
    </location>
</feature>
<dbReference type="PANTHER" id="PTHR45918:SF1">
    <property type="entry name" value="ALPHA-1,3_1,6-MANNOSYLTRANSFERASE ALG2"/>
    <property type="match status" value="1"/>
</dbReference>
<comment type="pathway">
    <text evidence="3 15">Protein modification; protein glycosylation.</text>
</comment>
<name>A0A167FFL3_9ASCO</name>
<evidence type="ECO:0000313" key="19">
    <source>
        <dbReference type="Proteomes" id="UP000189580"/>
    </source>
</evidence>
<keyword evidence="10 15" id="KW-0256">Endoplasmic reticulum</keyword>
<evidence type="ECO:0000256" key="8">
    <source>
        <dbReference type="ARBA" id="ARBA00022679"/>
    </source>
</evidence>
<comment type="similarity">
    <text evidence="15">Belongs to the glycosyltransferase group 1 family.</text>
</comment>
<keyword evidence="7 15" id="KW-0328">Glycosyltransferase</keyword>
<dbReference type="RefSeq" id="XP_018737716.1">
    <property type="nucleotide sequence ID" value="XM_018879838.1"/>
</dbReference>
<protein>
    <recommendedName>
        <fullName evidence="6 15">Alpha-1,3/1,6-mannosyltransferase ALG2</fullName>
        <ecNumber evidence="5 15">2.4.1.132</ecNumber>
        <ecNumber evidence="4 15">2.4.1.257</ecNumber>
    </recommendedName>
    <alternativeName>
        <fullName evidence="15">GDP-Man:Man(1)GlcNAc(2)-PP-Dol alpha-1,3-mannosyltransferase</fullName>
    </alternativeName>
</protein>
<dbReference type="Pfam" id="PF13439">
    <property type="entry name" value="Glyco_transf_4"/>
    <property type="match status" value="1"/>
</dbReference>
<proteinExistence type="inferred from homology"/>
<reference evidence="18 19" key="1">
    <citation type="submission" date="2016-02" db="EMBL/GenBank/DDBJ databases">
        <title>Complete genome sequence and transcriptome regulation of the pentose utilising yeast Sugiyamaella lignohabitans.</title>
        <authorList>
            <person name="Bellasio M."/>
            <person name="Peymann A."/>
            <person name="Valli M."/>
            <person name="Sipitzky M."/>
            <person name="Graf A."/>
            <person name="Sauer M."/>
            <person name="Marx H."/>
            <person name="Mattanovich D."/>
        </authorList>
    </citation>
    <scope>NUCLEOTIDE SEQUENCE [LARGE SCALE GENOMIC DNA]</scope>
    <source>
        <strain evidence="18 19">CBS 10342</strain>
    </source>
</reference>
<dbReference type="Gene3D" id="3.40.50.2000">
    <property type="entry name" value="Glycogen Phosphorylase B"/>
    <property type="match status" value="2"/>
</dbReference>
<accession>A0A167FFL3</accession>
<evidence type="ECO:0000256" key="9">
    <source>
        <dbReference type="ARBA" id="ARBA00022692"/>
    </source>
</evidence>
<dbReference type="GO" id="GO:0005789">
    <property type="term" value="C:endoplasmic reticulum membrane"/>
    <property type="evidence" value="ECO:0007669"/>
    <property type="project" value="UniProtKB-SubCell"/>
</dbReference>
<keyword evidence="9 15" id="KW-0812">Transmembrane</keyword>
<comment type="function">
    <text evidence="1 15">Mannosylates Man(2)GlcNAc(2)-dolichol diphosphate and Man(1)GlcNAc(2)-dolichol diphosphate to form Man(3)GlcNAc(2)-dolichol diphosphate.</text>
</comment>
<dbReference type="GO" id="GO:0004378">
    <property type="term" value="F:GDP-Man:Man(1)GlcNAc(2)-PP-Dol alpha-1,3-mannosyltransferase activity"/>
    <property type="evidence" value="ECO:0007669"/>
    <property type="project" value="UniProtKB-UniRule"/>
</dbReference>
<keyword evidence="11 15" id="KW-1133">Transmembrane helix</keyword>
<evidence type="ECO:0000256" key="7">
    <source>
        <dbReference type="ARBA" id="ARBA00022676"/>
    </source>
</evidence>
<evidence type="ECO:0000256" key="2">
    <source>
        <dbReference type="ARBA" id="ARBA00004586"/>
    </source>
</evidence>
<evidence type="ECO:0000256" key="3">
    <source>
        <dbReference type="ARBA" id="ARBA00004922"/>
    </source>
</evidence>
<organism evidence="18 19">
    <name type="scientific">Sugiyamaella lignohabitans</name>
    <dbReference type="NCBI Taxonomy" id="796027"/>
    <lineage>
        <taxon>Eukaryota</taxon>
        <taxon>Fungi</taxon>
        <taxon>Dikarya</taxon>
        <taxon>Ascomycota</taxon>
        <taxon>Saccharomycotina</taxon>
        <taxon>Dipodascomycetes</taxon>
        <taxon>Dipodascales</taxon>
        <taxon>Trichomonascaceae</taxon>
        <taxon>Sugiyamaella</taxon>
    </lineage>
</organism>
<dbReference type="InterPro" id="IPR001296">
    <property type="entry name" value="Glyco_trans_1"/>
</dbReference>